<dbReference type="Proteomes" id="UP000827721">
    <property type="component" value="Unassembled WGS sequence"/>
</dbReference>
<keyword evidence="3" id="KW-0611">Plant defense</keyword>
<evidence type="ECO:0000313" key="7">
    <source>
        <dbReference type="EMBL" id="KAH7568066.1"/>
    </source>
</evidence>
<keyword evidence="2" id="KW-0472">Membrane</keyword>
<organism evidence="7 8">
    <name type="scientific">Xanthoceras sorbifolium</name>
    <dbReference type="NCBI Taxonomy" id="99658"/>
    <lineage>
        <taxon>Eukaryota</taxon>
        <taxon>Viridiplantae</taxon>
        <taxon>Streptophyta</taxon>
        <taxon>Embryophyta</taxon>
        <taxon>Tracheophyta</taxon>
        <taxon>Spermatophyta</taxon>
        <taxon>Magnoliopsida</taxon>
        <taxon>eudicotyledons</taxon>
        <taxon>Gunneridae</taxon>
        <taxon>Pentapetalae</taxon>
        <taxon>rosids</taxon>
        <taxon>malvids</taxon>
        <taxon>Sapindales</taxon>
        <taxon>Sapindaceae</taxon>
        <taxon>Xanthoceroideae</taxon>
        <taxon>Xanthoceras</taxon>
    </lineage>
</organism>
<evidence type="ECO:0000256" key="4">
    <source>
        <dbReference type="PROSITE-ProRule" id="PRU00285"/>
    </source>
</evidence>
<feature type="compositionally biased region" description="Polar residues" evidence="5">
    <location>
        <begin position="276"/>
        <end position="292"/>
    </location>
</feature>
<dbReference type="SUPFAM" id="SSF49764">
    <property type="entry name" value="HSP20-like chaperones"/>
    <property type="match status" value="1"/>
</dbReference>
<reference evidence="7 8" key="1">
    <citation type="submission" date="2021-02" db="EMBL/GenBank/DDBJ databases">
        <title>Plant Genome Project.</title>
        <authorList>
            <person name="Zhang R.-G."/>
        </authorList>
    </citation>
    <scope>NUCLEOTIDE SEQUENCE [LARGE SCALE GENOMIC DNA]</scope>
    <source>
        <tissue evidence="7">Leaves</tissue>
    </source>
</reference>
<feature type="compositionally biased region" description="Basic and acidic residues" evidence="5">
    <location>
        <begin position="365"/>
        <end position="377"/>
    </location>
</feature>
<proteinExistence type="inferred from homology"/>
<feature type="compositionally biased region" description="Basic and acidic residues" evidence="5">
    <location>
        <begin position="207"/>
        <end position="272"/>
    </location>
</feature>
<dbReference type="Gene3D" id="2.60.40.790">
    <property type="match status" value="1"/>
</dbReference>
<evidence type="ECO:0000256" key="5">
    <source>
        <dbReference type="SAM" id="MobiDB-lite"/>
    </source>
</evidence>
<dbReference type="PROSITE" id="PS01031">
    <property type="entry name" value="SHSP"/>
    <property type="match status" value="1"/>
</dbReference>
<feature type="compositionally biased region" description="Basic and acidic residues" evidence="5">
    <location>
        <begin position="293"/>
        <end position="306"/>
    </location>
</feature>
<protein>
    <recommendedName>
        <fullName evidence="6">SHSP domain-containing protein</fullName>
    </recommendedName>
</protein>
<comment type="caution">
    <text evidence="7">The sequence shown here is derived from an EMBL/GenBank/DDBJ whole genome shotgun (WGS) entry which is preliminary data.</text>
</comment>
<evidence type="ECO:0000313" key="8">
    <source>
        <dbReference type="Proteomes" id="UP000827721"/>
    </source>
</evidence>
<feature type="compositionally biased region" description="Basic and acidic residues" evidence="5">
    <location>
        <begin position="316"/>
        <end position="337"/>
    </location>
</feature>
<evidence type="ECO:0000256" key="2">
    <source>
        <dbReference type="ARBA" id="ARBA00022475"/>
    </source>
</evidence>
<dbReference type="PANTHER" id="PTHR43670">
    <property type="entry name" value="HEAT SHOCK PROTEIN 26"/>
    <property type="match status" value="1"/>
</dbReference>
<evidence type="ECO:0000256" key="3">
    <source>
        <dbReference type="ARBA" id="ARBA00022821"/>
    </source>
</evidence>
<feature type="compositionally biased region" description="Basic and acidic residues" evidence="5">
    <location>
        <begin position="395"/>
        <end position="446"/>
    </location>
</feature>
<accession>A0ABQ8HUT5</accession>
<feature type="compositionally biased region" description="Polar residues" evidence="5">
    <location>
        <begin position="378"/>
        <end position="389"/>
    </location>
</feature>
<comment type="subcellular location">
    <subcellularLocation>
        <location evidence="1">Cell membrane</location>
        <topology evidence="1">Single-pass membrane protein</topology>
    </subcellularLocation>
</comment>
<dbReference type="EMBL" id="JAFEMO010000007">
    <property type="protein sequence ID" value="KAH7568066.1"/>
    <property type="molecule type" value="Genomic_DNA"/>
</dbReference>
<name>A0ABQ8HUT5_9ROSI</name>
<sequence>MELELGLKITHTRDDLTSTTDLRVTKDPSGPLFVSKEIDTMFILVGHLNGFRRENIDIDINEYGNRIAISGKKPVQEMMLIGWIMHKNEAVMRTFRKIFRIPEDVILDKIKAKFNDVTSTLTIRMPKLVKGISGVGIEEVEEEEVDRRRLEPTETVVEKVETQLQEVVADEVPEKSRNSEANKEQTREQKVKGMEDSGQVVEQAIDQAKKIPEKDDSKERVKEKPEEPNEETESRKPERVSEPVCKESKEPEVKSREENDQVVEKPQGRPEIDLEATTQKTEFPTGTETSSTEPKEEAEGETDHPGTVEQPPTEETQTKEIPEERASEKGLEEHVHVPESIQSTKSIDDQVTGEQEYPSSSSTQVDEKREKPEELQKQESCTEGDQQLTEPEPYQEPKADDQTIKEVHEEDQTQADGIKETPTHEENLSQEKVDELELQKVEKQEA</sequence>
<keyword evidence="8" id="KW-1185">Reference proteome</keyword>
<dbReference type="InterPro" id="IPR008978">
    <property type="entry name" value="HSP20-like_chaperone"/>
</dbReference>
<comment type="similarity">
    <text evidence="4">Belongs to the small heat shock protein (HSP20) family.</text>
</comment>
<feature type="domain" description="SHSP" evidence="6">
    <location>
        <begin position="23"/>
        <end position="143"/>
    </location>
</feature>
<evidence type="ECO:0000256" key="1">
    <source>
        <dbReference type="ARBA" id="ARBA00004162"/>
    </source>
</evidence>
<dbReference type="PANTHER" id="PTHR43670:SF34">
    <property type="entry name" value="HSP20-LIKE CHAPERONES SUPERFAMILY PROTEIN"/>
    <property type="match status" value="1"/>
</dbReference>
<feature type="region of interest" description="Disordered" evidence="5">
    <location>
        <begin position="168"/>
        <end position="446"/>
    </location>
</feature>
<feature type="compositionally biased region" description="Basic and acidic residues" evidence="5">
    <location>
        <begin position="172"/>
        <end position="195"/>
    </location>
</feature>
<keyword evidence="2" id="KW-1003">Cell membrane</keyword>
<gene>
    <name evidence="7" type="ORF">JRO89_XS07G0226700</name>
</gene>
<dbReference type="InterPro" id="IPR002068">
    <property type="entry name" value="A-crystallin/Hsp20_dom"/>
</dbReference>
<evidence type="ECO:0000259" key="6">
    <source>
        <dbReference type="PROSITE" id="PS01031"/>
    </source>
</evidence>
<dbReference type="CDD" id="cd06464">
    <property type="entry name" value="ACD_sHsps-like"/>
    <property type="match status" value="1"/>
</dbReference>